<dbReference type="AlphaFoldDB" id="A0A2A6E3D8"/>
<accession>A0A2A6E3D8</accession>
<evidence type="ECO:0000256" key="3">
    <source>
        <dbReference type="ARBA" id="ARBA00022448"/>
    </source>
</evidence>
<dbReference type="GO" id="GO:0016020">
    <property type="term" value="C:membrane"/>
    <property type="evidence" value="ECO:0007669"/>
    <property type="project" value="UniProtKB-SubCell"/>
</dbReference>
<evidence type="ECO:0000256" key="6">
    <source>
        <dbReference type="ARBA" id="ARBA00022989"/>
    </source>
</evidence>
<comment type="similarity">
    <text evidence="2">Belongs to the amino acid-polyamine-organocation (APC) superfamily. Spore germination protein (SGP) (TC 2.A.3.9) family.</text>
</comment>
<organism evidence="9 10">
    <name type="scientific">Candidatus Reconcilbacillus cellulovorans</name>
    <dbReference type="NCBI Taxonomy" id="1906605"/>
    <lineage>
        <taxon>Bacteria</taxon>
        <taxon>Bacillati</taxon>
        <taxon>Bacillota</taxon>
        <taxon>Bacilli</taxon>
        <taxon>Bacillales</taxon>
        <taxon>Paenibacillaceae</taxon>
        <taxon>Candidatus Reconcilbacillus</taxon>
    </lineage>
</organism>
<evidence type="ECO:0000256" key="8">
    <source>
        <dbReference type="SAM" id="Phobius"/>
    </source>
</evidence>
<dbReference type="PANTHER" id="PTHR34975:SF2">
    <property type="entry name" value="SPORE GERMINATION PROTEIN A2"/>
    <property type="match status" value="1"/>
</dbReference>
<name>A0A2A6E3D8_9BACL</name>
<keyword evidence="6 8" id="KW-1133">Transmembrane helix</keyword>
<evidence type="ECO:0000256" key="1">
    <source>
        <dbReference type="ARBA" id="ARBA00004141"/>
    </source>
</evidence>
<feature type="transmembrane region" description="Helical" evidence="8">
    <location>
        <begin position="240"/>
        <end position="268"/>
    </location>
</feature>
<keyword evidence="3" id="KW-0813">Transport</keyword>
<reference evidence="9 10" key="1">
    <citation type="submission" date="2016-12" db="EMBL/GenBank/DDBJ databases">
        <title>Candidatus Reconcilibacillus cellulovorans genome.</title>
        <authorList>
            <person name="Kolinko S."/>
            <person name="Wu Y.-W."/>
            <person name="Tachea F."/>
            <person name="Denzel E."/>
            <person name="Hiras J."/>
            <person name="Baecker N."/>
            <person name="Chan L.J."/>
            <person name="Eichorst S.A."/>
            <person name="Frey D."/>
            <person name="Adams P.D."/>
            <person name="Pray T."/>
            <person name="Tanjore D."/>
            <person name="Petzold C.J."/>
            <person name="Gladden J.M."/>
            <person name="Simmons B.A."/>
            <person name="Singer S.W."/>
        </authorList>
    </citation>
    <scope>NUCLEOTIDE SEQUENCE [LARGE SCALE GENOMIC DNA]</scope>
    <source>
        <strain evidence="9">JTherm</strain>
    </source>
</reference>
<dbReference type="PANTHER" id="PTHR34975">
    <property type="entry name" value="SPORE GERMINATION PROTEIN A2"/>
    <property type="match status" value="1"/>
</dbReference>
<evidence type="ECO:0000313" key="9">
    <source>
        <dbReference type="EMBL" id="PDO11650.1"/>
    </source>
</evidence>
<sequence length="339" mass="37998">MPRWIGTPDQLWVIPAVALLSMLNLRLLAGWLRTEQAAKGYDGFVELFGETPVRLFAGLGVPLLSFECCTVTLGYAKTVSHTLFPTVSDLTFAVLILAGAVYLAAYGMSATGSFSLIAFLGSIWILIFYFQFFTIKDIDIHYLYPLLEKPDPVRLFPTAVAIWAAYAGPELLAFTGKWFGERDRLFRWFALGNALTCFEYVLLTVVSFLFFGESFLERVDQPVVYLIRYIELPFFERLEILIVSFYMFPFLFHSAFSLLLLAGAVRIAAGLRTPPGRATVLGCAVLAAAVVFFVHRFVFVSETGRDDWTKAFITAAGIHYAVLPTVLWTAARLKRRRGT</sequence>
<dbReference type="EMBL" id="MOXJ01000001">
    <property type="protein sequence ID" value="PDO11650.1"/>
    <property type="molecule type" value="Genomic_DNA"/>
</dbReference>
<proteinExistence type="inferred from homology"/>
<feature type="transmembrane region" description="Helical" evidence="8">
    <location>
        <begin position="155"/>
        <end position="176"/>
    </location>
</feature>
<dbReference type="GO" id="GO:0009847">
    <property type="term" value="P:spore germination"/>
    <property type="evidence" value="ECO:0007669"/>
    <property type="project" value="InterPro"/>
</dbReference>
<evidence type="ECO:0000256" key="7">
    <source>
        <dbReference type="ARBA" id="ARBA00023136"/>
    </source>
</evidence>
<keyword evidence="4" id="KW-0309">Germination</keyword>
<evidence type="ECO:0000256" key="2">
    <source>
        <dbReference type="ARBA" id="ARBA00007998"/>
    </source>
</evidence>
<dbReference type="InterPro" id="IPR004761">
    <property type="entry name" value="Spore_GerAB"/>
</dbReference>
<comment type="caution">
    <text evidence="9">The sequence shown here is derived from an EMBL/GenBank/DDBJ whole genome shotgun (WGS) entry which is preliminary data.</text>
</comment>
<comment type="subcellular location">
    <subcellularLocation>
        <location evidence="1">Membrane</location>
        <topology evidence="1">Multi-pass membrane protein</topology>
    </subcellularLocation>
</comment>
<evidence type="ECO:0000256" key="5">
    <source>
        <dbReference type="ARBA" id="ARBA00022692"/>
    </source>
</evidence>
<feature type="transmembrane region" description="Helical" evidence="8">
    <location>
        <begin position="82"/>
        <end position="104"/>
    </location>
</feature>
<feature type="transmembrane region" description="Helical" evidence="8">
    <location>
        <begin position="12"/>
        <end position="32"/>
    </location>
</feature>
<keyword evidence="7 8" id="KW-0472">Membrane</keyword>
<feature type="transmembrane region" description="Helical" evidence="8">
    <location>
        <begin position="116"/>
        <end position="135"/>
    </location>
</feature>
<dbReference type="Pfam" id="PF03845">
    <property type="entry name" value="Spore_permease"/>
    <property type="match status" value="1"/>
</dbReference>
<evidence type="ECO:0000313" key="10">
    <source>
        <dbReference type="Proteomes" id="UP000243688"/>
    </source>
</evidence>
<keyword evidence="5 8" id="KW-0812">Transmembrane</keyword>
<feature type="transmembrane region" description="Helical" evidence="8">
    <location>
        <begin position="311"/>
        <end position="331"/>
    </location>
</feature>
<feature type="transmembrane region" description="Helical" evidence="8">
    <location>
        <begin position="53"/>
        <end position="76"/>
    </location>
</feature>
<feature type="transmembrane region" description="Helical" evidence="8">
    <location>
        <begin position="188"/>
        <end position="211"/>
    </location>
</feature>
<feature type="transmembrane region" description="Helical" evidence="8">
    <location>
        <begin position="280"/>
        <end position="299"/>
    </location>
</feature>
<protein>
    <submittedName>
        <fullName evidence="9">Uncharacterized protein</fullName>
    </submittedName>
</protein>
<gene>
    <name evidence="9" type="ORF">BLM47_00560</name>
</gene>
<evidence type="ECO:0000256" key="4">
    <source>
        <dbReference type="ARBA" id="ARBA00022544"/>
    </source>
</evidence>
<dbReference type="Proteomes" id="UP000243688">
    <property type="component" value="Unassembled WGS sequence"/>
</dbReference>